<organism evidence="1 2">
    <name type="scientific">Paramecium primaurelia</name>
    <dbReference type="NCBI Taxonomy" id="5886"/>
    <lineage>
        <taxon>Eukaryota</taxon>
        <taxon>Sar</taxon>
        <taxon>Alveolata</taxon>
        <taxon>Ciliophora</taxon>
        <taxon>Intramacronucleata</taxon>
        <taxon>Oligohymenophorea</taxon>
        <taxon>Peniculida</taxon>
        <taxon>Parameciidae</taxon>
        <taxon>Paramecium</taxon>
    </lineage>
</organism>
<reference evidence="1" key="1">
    <citation type="submission" date="2021-01" db="EMBL/GenBank/DDBJ databases">
        <authorList>
            <consortium name="Genoscope - CEA"/>
            <person name="William W."/>
        </authorList>
    </citation>
    <scope>NUCLEOTIDE SEQUENCE</scope>
</reference>
<evidence type="ECO:0000313" key="1">
    <source>
        <dbReference type="EMBL" id="CAD8110549.1"/>
    </source>
</evidence>
<sequence length="803" mass="96002">MKGFEIELDLDAEYIMWMYHLKFFIDLKRKYETFVKFRGNKAFLEGGDQLRVQCAVEDALFKAKNEFIYDFLMQSNNLDENYGPYLELLSNQKYEQIKKEYYGLFIYTKRQFMQIKQELIDKFGYLKNFSRQYPQNFVIIFLPSSKQSQLIQRIQDLVRHINNNIDQGITPQSSKYYSYRNRDLAQRNVYKKIYQIKMRDLQAIQIFLIFDIRRMEEYFKVSFTLKDYHDYVILVIQGSSDNGCQEAMSTLENHLKHKMLFQIQKEQGDLFKGTEWKIVKIEEIELIANRLDQCFETEILKRMTNNFQKNDFIFTDITQWNYFRQKQMNEESNQISRLTNSYYQSEVDRQIDSELIQQDISGIGQLEQENQKEIFPYKNNQDCNSDIIMQPINQQINKQEIIQQIDNQSSDEEQQDMKQLKIIKDHKVETLQDKIIIEFFNYKEKSKLYLFLNNFDEGQFQSDFDAYCSNNYIFPYVIQPDYSQQNQLKFIIEIFTNDDKNNLDQIIDFLDHYMNCQIMLGIKNIQQLQQIDQEELEELCDDYNCNLKIYNCDLSAKQVGWQEIDAQPQKNQNGKDTVLVFSNVMHCFIEQLKDKVNSLNQFSKKSIITLLFQSQFEFAYKLGEIKKLDKFGQFHLDDCYWVKITAKNPKEIINNIKENDSKIFKTILGKQSICQNEAIVLGKADENREFYDVFIPELYCKYYEKLRSDYLEHQYLEEEWKQVKIEPNEKSFFIDVTDLEIPPTHLEPIIEVIAKFERKGKVIESITNLQKGVYLIGKTNNVNSDTFELTMNNHVISSIINIK</sequence>
<gene>
    <name evidence="1" type="ORF">PPRIM_AZ9-3.1.T1440114</name>
</gene>
<name>A0A8S1Q4H4_PARPR</name>
<keyword evidence="2" id="KW-1185">Reference proteome</keyword>
<accession>A0A8S1Q4H4</accession>
<proteinExistence type="predicted"/>
<dbReference type="OMA" id="IFDIRRM"/>
<evidence type="ECO:0000313" key="2">
    <source>
        <dbReference type="Proteomes" id="UP000688137"/>
    </source>
</evidence>
<dbReference type="EMBL" id="CAJJDM010000148">
    <property type="protein sequence ID" value="CAD8110549.1"/>
    <property type="molecule type" value="Genomic_DNA"/>
</dbReference>
<protein>
    <submittedName>
        <fullName evidence="1">Uncharacterized protein</fullName>
    </submittedName>
</protein>
<comment type="caution">
    <text evidence="1">The sequence shown here is derived from an EMBL/GenBank/DDBJ whole genome shotgun (WGS) entry which is preliminary data.</text>
</comment>
<dbReference type="AlphaFoldDB" id="A0A8S1Q4H4"/>
<dbReference type="Proteomes" id="UP000688137">
    <property type="component" value="Unassembled WGS sequence"/>
</dbReference>